<keyword evidence="5" id="KW-1185">Reference proteome</keyword>
<gene>
    <name evidence="4" type="ORF">CBF27_01190</name>
</gene>
<comment type="subcellular location">
    <subcellularLocation>
        <location evidence="2">Cytoplasm</location>
    </subcellularLocation>
</comment>
<dbReference type="OrthoDB" id="9777884at2"/>
<organism evidence="4 5">
    <name type="scientific">Vagococcus acidifermentans</name>
    <dbReference type="NCBI Taxonomy" id="564710"/>
    <lineage>
        <taxon>Bacteria</taxon>
        <taxon>Bacillati</taxon>
        <taxon>Bacillota</taxon>
        <taxon>Bacilli</taxon>
        <taxon>Lactobacillales</taxon>
        <taxon>Enterococcaceae</taxon>
        <taxon>Vagococcus</taxon>
    </lineage>
</organism>
<comment type="caution">
    <text evidence="4">The sequence shown here is derived from an EMBL/GenBank/DDBJ whole genome shotgun (WGS) entry which is preliminary data.</text>
</comment>
<accession>A0A430B2U6</accession>
<sequence length="146" mass="16380">MLGKYQNILIAVDGSEPSYEAFEAAINIAKKEQAKLHVLYVNELTDAFLVDDERVDQLVRDRMDKMTQEIFDKCKEIAQKMAFDNVTYHTKSGSPKREIIRFNDSDEPIDLIIAGATGLSAVKRVMVGSTSAYVVNHAKTNVLIIK</sequence>
<dbReference type="PIRSF" id="PIRSF006276">
    <property type="entry name" value="UspA"/>
    <property type="match status" value="1"/>
</dbReference>
<proteinExistence type="inferred from homology"/>
<dbReference type="AlphaFoldDB" id="A0A430B2U6"/>
<evidence type="ECO:0000256" key="1">
    <source>
        <dbReference type="ARBA" id="ARBA00008791"/>
    </source>
</evidence>
<evidence type="ECO:0000256" key="2">
    <source>
        <dbReference type="PIRNR" id="PIRNR006276"/>
    </source>
</evidence>
<feature type="domain" description="UspA" evidence="3">
    <location>
        <begin position="5"/>
        <end position="146"/>
    </location>
</feature>
<dbReference type="CDD" id="cd00293">
    <property type="entry name" value="USP-like"/>
    <property type="match status" value="1"/>
</dbReference>
<dbReference type="SUPFAM" id="SSF52402">
    <property type="entry name" value="Adenine nucleotide alpha hydrolases-like"/>
    <property type="match status" value="1"/>
</dbReference>
<dbReference type="PRINTS" id="PR01438">
    <property type="entry name" value="UNVRSLSTRESS"/>
</dbReference>
<dbReference type="GO" id="GO:0005737">
    <property type="term" value="C:cytoplasm"/>
    <property type="evidence" value="ECO:0007669"/>
    <property type="project" value="UniProtKB-SubCell"/>
</dbReference>
<dbReference type="InterPro" id="IPR014729">
    <property type="entry name" value="Rossmann-like_a/b/a_fold"/>
</dbReference>
<dbReference type="Gene3D" id="3.40.50.620">
    <property type="entry name" value="HUPs"/>
    <property type="match status" value="1"/>
</dbReference>
<evidence type="ECO:0000259" key="3">
    <source>
        <dbReference type="Pfam" id="PF00582"/>
    </source>
</evidence>
<protein>
    <recommendedName>
        <fullName evidence="2">Universal stress protein</fullName>
    </recommendedName>
</protein>
<name>A0A430B2U6_9ENTE</name>
<dbReference type="RefSeq" id="WP_126811564.1">
    <property type="nucleotide sequence ID" value="NZ_NGKC01000001.1"/>
</dbReference>
<dbReference type="InterPro" id="IPR006015">
    <property type="entry name" value="Universal_stress_UspA"/>
</dbReference>
<evidence type="ECO:0000313" key="4">
    <source>
        <dbReference type="EMBL" id="RSU14628.1"/>
    </source>
</evidence>
<dbReference type="EMBL" id="NGKC01000001">
    <property type="protein sequence ID" value="RSU14628.1"/>
    <property type="molecule type" value="Genomic_DNA"/>
</dbReference>
<dbReference type="PANTHER" id="PTHR46268">
    <property type="entry name" value="STRESS RESPONSE PROTEIN NHAX"/>
    <property type="match status" value="1"/>
</dbReference>
<evidence type="ECO:0000313" key="5">
    <source>
        <dbReference type="Proteomes" id="UP000286773"/>
    </source>
</evidence>
<dbReference type="Proteomes" id="UP000286773">
    <property type="component" value="Unassembled WGS sequence"/>
</dbReference>
<comment type="similarity">
    <text evidence="1 2">Belongs to the universal stress protein A family.</text>
</comment>
<keyword evidence="2" id="KW-0963">Cytoplasm</keyword>
<dbReference type="Pfam" id="PF00582">
    <property type="entry name" value="Usp"/>
    <property type="match status" value="1"/>
</dbReference>
<reference evidence="4 5" key="1">
    <citation type="submission" date="2017-05" db="EMBL/GenBank/DDBJ databases">
        <title>Vagococcus spp. assemblies.</title>
        <authorList>
            <person name="Gulvik C.A."/>
        </authorList>
    </citation>
    <scope>NUCLEOTIDE SEQUENCE [LARGE SCALE GENOMIC DNA]</scope>
    <source>
        <strain evidence="4 5">LMG 24798</strain>
    </source>
</reference>
<dbReference type="InterPro" id="IPR006016">
    <property type="entry name" value="UspA"/>
</dbReference>
<dbReference type="PANTHER" id="PTHR46268:SF6">
    <property type="entry name" value="UNIVERSAL STRESS PROTEIN UP12"/>
    <property type="match status" value="1"/>
</dbReference>